<dbReference type="InterPro" id="IPR014815">
    <property type="entry name" value="PLC-beta_C"/>
</dbReference>
<dbReference type="InterPro" id="IPR042531">
    <property type="entry name" value="PLC-beta_C_sf"/>
</dbReference>
<gene>
    <name evidence="3" type="ORF">KUTeg_014054</name>
</gene>
<feature type="domain" description="Phospholipase C-beta C-terminal" evidence="2">
    <location>
        <begin position="6"/>
        <end position="225"/>
    </location>
</feature>
<organism evidence="3 4">
    <name type="scientific">Tegillarca granosa</name>
    <name type="common">Malaysian cockle</name>
    <name type="synonym">Anadara granosa</name>
    <dbReference type="NCBI Taxonomy" id="220873"/>
    <lineage>
        <taxon>Eukaryota</taxon>
        <taxon>Metazoa</taxon>
        <taxon>Spiralia</taxon>
        <taxon>Lophotrochozoa</taxon>
        <taxon>Mollusca</taxon>
        <taxon>Bivalvia</taxon>
        <taxon>Autobranchia</taxon>
        <taxon>Pteriomorphia</taxon>
        <taxon>Arcoida</taxon>
        <taxon>Arcoidea</taxon>
        <taxon>Arcidae</taxon>
        <taxon>Tegillarca</taxon>
    </lineage>
</organism>
<dbReference type="Gene3D" id="1.20.1230.10">
    <property type="entry name" value="Phospholipase C beta, distal C-terminal domain"/>
    <property type="match status" value="1"/>
</dbReference>
<reference evidence="3 4" key="1">
    <citation type="submission" date="2022-12" db="EMBL/GenBank/DDBJ databases">
        <title>Chromosome-level genome of Tegillarca granosa.</title>
        <authorList>
            <person name="Kim J."/>
        </authorList>
    </citation>
    <scope>NUCLEOTIDE SEQUENCE [LARGE SCALE GENOMIC DNA]</scope>
    <source>
        <strain evidence="3">Teg-2019</strain>
        <tissue evidence="3">Adductor muscle</tissue>
    </source>
</reference>
<protein>
    <recommendedName>
        <fullName evidence="2">Phospholipase C-beta C-terminal domain-containing protein</fullName>
    </recommendedName>
</protein>
<feature type="region of interest" description="Disordered" evidence="1">
    <location>
        <begin position="132"/>
        <end position="164"/>
    </location>
</feature>
<dbReference type="SUPFAM" id="SSF69989">
    <property type="entry name" value="C-terminal domain of PLC-beta"/>
    <property type="match status" value="1"/>
</dbReference>
<proteinExistence type="predicted"/>
<sequence>MFKLPKDVELLKRKHQKEKSAMQRQHCIVFDKLVATHDKEKQAVDKKLKTKGPASCPDLQKAAEEKVTSHKVKVTELVADHTKEWSDMVQRQLLEEHELRKDHINQQNDVLKKLLEDVQQENLKELYARQEKEEKELKGKQAKQSLESKRDIQNDKAIKNKAERERRVKELQQNHMKKFVDEVKRLTIQHSKEAESLKKQHQTQMEKFLQESKKEIEKADQIHEEAILATKPETDTGKLKKHYITTT</sequence>
<evidence type="ECO:0000256" key="1">
    <source>
        <dbReference type="SAM" id="MobiDB-lite"/>
    </source>
</evidence>
<dbReference type="Pfam" id="PF08703">
    <property type="entry name" value="PLC-beta_C"/>
    <property type="match status" value="1"/>
</dbReference>
<evidence type="ECO:0000259" key="2">
    <source>
        <dbReference type="Pfam" id="PF08703"/>
    </source>
</evidence>
<feature type="region of interest" description="Disordered" evidence="1">
    <location>
        <begin position="44"/>
        <end position="63"/>
    </location>
</feature>
<feature type="compositionally biased region" description="Basic and acidic residues" evidence="1">
    <location>
        <begin position="146"/>
        <end position="164"/>
    </location>
</feature>
<name>A0ABQ9F0P8_TEGGR</name>
<dbReference type="Proteomes" id="UP001217089">
    <property type="component" value="Unassembled WGS sequence"/>
</dbReference>
<evidence type="ECO:0000313" key="3">
    <source>
        <dbReference type="EMBL" id="KAJ8309180.1"/>
    </source>
</evidence>
<evidence type="ECO:0000313" key="4">
    <source>
        <dbReference type="Proteomes" id="UP001217089"/>
    </source>
</evidence>
<accession>A0ABQ9F0P8</accession>
<keyword evidence="4" id="KW-1185">Reference proteome</keyword>
<comment type="caution">
    <text evidence="3">The sequence shown here is derived from an EMBL/GenBank/DDBJ whole genome shotgun (WGS) entry which is preliminary data.</text>
</comment>
<dbReference type="EMBL" id="JARBDR010000657">
    <property type="protein sequence ID" value="KAJ8309180.1"/>
    <property type="molecule type" value="Genomic_DNA"/>
</dbReference>